<sequence>MASDSKENNNDLVKTISEEEEENYDGACALLLGGNPIFSAVLKAALELHLFEIIANEASSYGAPMSVSEIASHLPTQHPEMPRRLERIAASAGLSLSSCLFIADQSRWWA</sequence>
<organism evidence="1 2">
    <name type="scientific">Bauhinia variegata</name>
    <name type="common">Purple orchid tree</name>
    <name type="synonym">Phanera variegata</name>
    <dbReference type="NCBI Taxonomy" id="167791"/>
    <lineage>
        <taxon>Eukaryota</taxon>
        <taxon>Viridiplantae</taxon>
        <taxon>Streptophyta</taxon>
        <taxon>Embryophyta</taxon>
        <taxon>Tracheophyta</taxon>
        <taxon>Spermatophyta</taxon>
        <taxon>Magnoliopsida</taxon>
        <taxon>eudicotyledons</taxon>
        <taxon>Gunneridae</taxon>
        <taxon>Pentapetalae</taxon>
        <taxon>rosids</taxon>
        <taxon>fabids</taxon>
        <taxon>Fabales</taxon>
        <taxon>Fabaceae</taxon>
        <taxon>Cercidoideae</taxon>
        <taxon>Cercideae</taxon>
        <taxon>Bauhiniinae</taxon>
        <taxon>Bauhinia</taxon>
    </lineage>
</organism>
<keyword evidence="2" id="KW-1185">Reference proteome</keyword>
<dbReference type="EMBL" id="CM039426">
    <property type="protein sequence ID" value="KAI4357030.1"/>
    <property type="molecule type" value="Genomic_DNA"/>
</dbReference>
<reference evidence="1 2" key="1">
    <citation type="journal article" date="2022" name="DNA Res.">
        <title>Chromosomal-level genome assembly of the orchid tree Bauhinia variegata (Leguminosae; Cercidoideae) supports the allotetraploid origin hypothesis of Bauhinia.</title>
        <authorList>
            <person name="Zhong Y."/>
            <person name="Chen Y."/>
            <person name="Zheng D."/>
            <person name="Pang J."/>
            <person name="Liu Y."/>
            <person name="Luo S."/>
            <person name="Meng S."/>
            <person name="Qian L."/>
            <person name="Wei D."/>
            <person name="Dai S."/>
            <person name="Zhou R."/>
        </authorList>
    </citation>
    <scope>NUCLEOTIDE SEQUENCE [LARGE SCALE GENOMIC DNA]</scope>
    <source>
        <strain evidence="1">BV-YZ2020</strain>
    </source>
</reference>
<dbReference type="Proteomes" id="UP000828941">
    <property type="component" value="Chromosome 1"/>
</dbReference>
<gene>
    <name evidence="1" type="ORF">L6164_001005</name>
</gene>
<name>A0ACB9Q8S6_BAUVA</name>
<comment type="caution">
    <text evidence="1">The sequence shown here is derived from an EMBL/GenBank/DDBJ whole genome shotgun (WGS) entry which is preliminary data.</text>
</comment>
<accession>A0ACB9Q8S6</accession>
<evidence type="ECO:0000313" key="1">
    <source>
        <dbReference type="EMBL" id="KAI4357030.1"/>
    </source>
</evidence>
<protein>
    <submittedName>
        <fullName evidence="1">Uncharacterized protein</fullName>
    </submittedName>
</protein>
<evidence type="ECO:0000313" key="2">
    <source>
        <dbReference type="Proteomes" id="UP000828941"/>
    </source>
</evidence>
<proteinExistence type="predicted"/>